<dbReference type="GeneID" id="27898134"/>
<feature type="signal peptide" evidence="1">
    <location>
        <begin position="1"/>
        <end position="18"/>
    </location>
</feature>
<organism evidence="2 3">
    <name type="scientific">Sphaerulina musiva (strain SO2202)</name>
    <name type="common">Poplar stem canker fungus</name>
    <name type="synonym">Septoria musiva</name>
    <dbReference type="NCBI Taxonomy" id="692275"/>
    <lineage>
        <taxon>Eukaryota</taxon>
        <taxon>Fungi</taxon>
        <taxon>Dikarya</taxon>
        <taxon>Ascomycota</taxon>
        <taxon>Pezizomycotina</taxon>
        <taxon>Dothideomycetes</taxon>
        <taxon>Dothideomycetidae</taxon>
        <taxon>Mycosphaerellales</taxon>
        <taxon>Mycosphaerellaceae</taxon>
        <taxon>Sphaerulina</taxon>
    </lineage>
</organism>
<sequence length="54" mass="6049">MQFSQFLTILGLVVLAASTPIKPLGDDKVKRGPYWTLGFDRYDNPPLADEPNLE</sequence>
<evidence type="ECO:0000313" key="3">
    <source>
        <dbReference type="Proteomes" id="UP000016931"/>
    </source>
</evidence>
<dbReference type="RefSeq" id="XP_016764894.1">
    <property type="nucleotide sequence ID" value="XM_016900997.1"/>
</dbReference>
<gene>
    <name evidence="2" type="ORF">SEPMUDRAFT_112801</name>
</gene>
<keyword evidence="3" id="KW-1185">Reference proteome</keyword>
<protein>
    <submittedName>
        <fullName evidence="2">Uncharacterized protein</fullName>
    </submittedName>
</protein>
<keyword evidence="1" id="KW-0732">Signal</keyword>
<proteinExistence type="predicted"/>
<reference evidence="2 3" key="1">
    <citation type="journal article" date="2012" name="PLoS Pathog.">
        <title>Diverse lifestyles and strategies of plant pathogenesis encoded in the genomes of eighteen Dothideomycetes fungi.</title>
        <authorList>
            <person name="Ohm R.A."/>
            <person name="Feau N."/>
            <person name="Henrissat B."/>
            <person name="Schoch C.L."/>
            <person name="Horwitz B.A."/>
            <person name="Barry K.W."/>
            <person name="Condon B.J."/>
            <person name="Copeland A.C."/>
            <person name="Dhillon B."/>
            <person name="Glaser F."/>
            <person name="Hesse C.N."/>
            <person name="Kosti I."/>
            <person name="LaButti K."/>
            <person name="Lindquist E.A."/>
            <person name="Lucas S."/>
            <person name="Salamov A.A."/>
            <person name="Bradshaw R.E."/>
            <person name="Ciuffetti L."/>
            <person name="Hamelin R.C."/>
            <person name="Kema G.H.J."/>
            <person name="Lawrence C."/>
            <person name="Scott J.A."/>
            <person name="Spatafora J.W."/>
            <person name="Turgeon B.G."/>
            <person name="de Wit P.J.G.M."/>
            <person name="Zhong S."/>
            <person name="Goodwin S.B."/>
            <person name="Grigoriev I.V."/>
        </authorList>
    </citation>
    <scope>NUCLEOTIDE SEQUENCE [LARGE SCALE GENOMIC DNA]</scope>
    <source>
        <strain evidence="2 3">SO2202</strain>
    </source>
</reference>
<dbReference type="EMBL" id="KB456260">
    <property type="protein sequence ID" value="EMF16773.1"/>
    <property type="molecule type" value="Genomic_DNA"/>
</dbReference>
<accession>N1QLT4</accession>
<name>N1QLT4_SPHMS</name>
<feature type="chain" id="PRO_5004109969" evidence="1">
    <location>
        <begin position="19"/>
        <end position="54"/>
    </location>
</feature>
<evidence type="ECO:0000256" key="1">
    <source>
        <dbReference type="SAM" id="SignalP"/>
    </source>
</evidence>
<dbReference type="AlphaFoldDB" id="N1QLT4"/>
<evidence type="ECO:0000313" key="2">
    <source>
        <dbReference type="EMBL" id="EMF16773.1"/>
    </source>
</evidence>
<dbReference type="Proteomes" id="UP000016931">
    <property type="component" value="Unassembled WGS sequence"/>
</dbReference>
<dbReference type="HOGENOM" id="CLU_3051914_0_0_1"/>